<feature type="domain" description="Palmitoyltransferase DHHC" evidence="9">
    <location>
        <begin position="143"/>
        <end position="268"/>
    </location>
</feature>
<evidence type="ECO:0000256" key="8">
    <source>
        <dbReference type="RuleBase" id="RU079119"/>
    </source>
</evidence>
<feature type="transmembrane region" description="Helical" evidence="8">
    <location>
        <begin position="190"/>
        <end position="209"/>
    </location>
</feature>
<dbReference type="Pfam" id="PF01529">
    <property type="entry name" value="DHHC"/>
    <property type="match status" value="1"/>
</dbReference>
<evidence type="ECO:0000256" key="6">
    <source>
        <dbReference type="ARBA" id="ARBA00023136"/>
    </source>
</evidence>
<feature type="transmembrane region" description="Helical" evidence="8">
    <location>
        <begin position="60"/>
        <end position="79"/>
    </location>
</feature>
<evidence type="ECO:0000313" key="10">
    <source>
        <dbReference type="EMBL" id="CAD8928666.1"/>
    </source>
</evidence>
<dbReference type="InterPro" id="IPR039859">
    <property type="entry name" value="PFA4/ZDH16/20/ERF2-like"/>
</dbReference>
<evidence type="ECO:0000256" key="5">
    <source>
        <dbReference type="ARBA" id="ARBA00022989"/>
    </source>
</evidence>
<reference evidence="10" key="1">
    <citation type="submission" date="2021-01" db="EMBL/GenBank/DDBJ databases">
        <authorList>
            <person name="Corre E."/>
            <person name="Pelletier E."/>
            <person name="Niang G."/>
            <person name="Scheremetjew M."/>
            <person name="Finn R."/>
            <person name="Kale V."/>
            <person name="Holt S."/>
            <person name="Cochrane G."/>
            <person name="Meng A."/>
            <person name="Brown T."/>
            <person name="Cohen L."/>
        </authorList>
    </citation>
    <scope>NUCLEOTIDE SEQUENCE</scope>
    <source>
        <strain evidence="10">CCMP2329</strain>
    </source>
</reference>
<feature type="transmembrane region" description="Helical" evidence="8">
    <location>
        <begin position="229"/>
        <end position="250"/>
    </location>
</feature>
<accession>A0A7S1CU59</accession>
<comment type="subcellular location">
    <subcellularLocation>
        <location evidence="1">Membrane</location>
        <topology evidence="1">Multi-pass membrane protein</topology>
    </subcellularLocation>
</comment>
<organism evidence="10">
    <name type="scientific">Picochlorum oklahomense</name>
    <dbReference type="NCBI Taxonomy" id="249345"/>
    <lineage>
        <taxon>Eukaryota</taxon>
        <taxon>Viridiplantae</taxon>
        <taxon>Chlorophyta</taxon>
        <taxon>core chlorophytes</taxon>
        <taxon>Trebouxiophyceae</taxon>
        <taxon>Trebouxiophyceae incertae sedis</taxon>
        <taxon>Picochlorum</taxon>
    </lineage>
</organism>
<keyword evidence="7 8" id="KW-0012">Acyltransferase</keyword>
<comment type="catalytic activity">
    <reaction evidence="8">
        <text>L-cysteinyl-[protein] + hexadecanoyl-CoA = S-hexadecanoyl-L-cysteinyl-[protein] + CoA</text>
        <dbReference type="Rhea" id="RHEA:36683"/>
        <dbReference type="Rhea" id="RHEA-COMP:10131"/>
        <dbReference type="Rhea" id="RHEA-COMP:11032"/>
        <dbReference type="ChEBI" id="CHEBI:29950"/>
        <dbReference type="ChEBI" id="CHEBI:57287"/>
        <dbReference type="ChEBI" id="CHEBI:57379"/>
        <dbReference type="ChEBI" id="CHEBI:74151"/>
        <dbReference type="EC" id="2.3.1.225"/>
    </reaction>
</comment>
<keyword evidence="4 8" id="KW-0812">Transmembrane</keyword>
<protein>
    <recommendedName>
        <fullName evidence="8">S-acyltransferase</fullName>
        <ecNumber evidence="8">2.3.1.225</ecNumber>
    </recommendedName>
    <alternativeName>
        <fullName evidence="8">Palmitoyltransferase</fullName>
    </alternativeName>
</protein>
<keyword evidence="5 8" id="KW-1133">Transmembrane helix</keyword>
<dbReference type="InterPro" id="IPR001594">
    <property type="entry name" value="Palmitoyltrfase_DHHC"/>
</dbReference>
<dbReference type="PROSITE" id="PS50216">
    <property type="entry name" value="DHHC"/>
    <property type="match status" value="1"/>
</dbReference>
<sequence length="331" mass="38117">MKSILALNVFKQCTWCLKHIGKTTMVGMVFFLICVANYAVWRHVLIPGMGDVNILTQLGYAIMSFMYGSCVAMLVWCYIRTVLDSPGEVPAAWYPFEDESQRQYLQHDDGYRKSVLEGYEQALEQATPTDGSKFQLAYMYATRPRWCKKCRKWKPPRSHHCSMMNECVLRMDHYCVWMVNTIGMLNYKSFVLFLMWACIACIMSAVLLFKPCVAFVTSTSSILPVWPLLISFMSFVFTASFSLALIGFIVMHWNLIAKNMTTIEAYEKVPITPWPHDKGGWRENFFDVFGRDPYGWCLPILSPKERQRLLEESLHAPANSLPLYPPTTAHV</sequence>
<comment type="domain">
    <text evidence="8">The DHHC domain is required for palmitoyltransferase activity.</text>
</comment>
<comment type="similarity">
    <text evidence="2 8">Belongs to the DHHC palmitoyltransferase family.</text>
</comment>
<dbReference type="AlphaFoldDB" id="A0A7S1CU59"/>
<dbReference type="PANTHER" id="PTHR12246">
    <property type="entry name" value="PALMITOYLTRANSFERASE ZDHHC16"/>
    <property type="match status" value="1"/>
</dbReference>
<evidence type="ECO:0000259" key="9">
    <source>
        <dbReference type="Pfam" id="PF01529"/>
    </source>
</evidence>
<feature type="transmembrane region" description="Helical" evidence="8">
    <location>
        <begin position="20"/>
        <end position="40"/>
    </location>
</feature>
<evidence type="ECO:0000256" key="2">
    <source>
        <dbReference type="ARBA" id="ARBA00008574"/>
    </source>
</evidence>
<evidence type="ECO:0000256" key="1">
    <source>
        <dbReference type="ARBA" id="ARBA00004141"/>
    </source>
</evidence>
<dbReference type="EC" id="2.3.1.225" evidence="8"/>
<keyword evidence="3 8" id="KW-0808">Transferase</keyword>
<dbReference type="EMBL" id="HBFV01001435">
    <property type="protein sequence ID" value="CAD8928666.1"/>
    <property type="molecule type" value="Transcribed_RNA"/>
</dbReference>
<gene>
    <name evidence="10" type="ORF">POKL1161_LOCUS1019</name>
</gene>
<evidence type="ECO:0000256" key="4">
    <source>
        <dbReference type="ARBA" id="ARBA00022692"/>
    </source>
</evidence>
<name>A0A7S1CU59_9CHLO</name>
<dbReference type="GO" id="GO:0016020">
    <property type="term" value="C:membrane"/>
    <property type="evidence" value="ECO:0007669"/>
    <property type="project" value="UniProtKB-SubCell"/>
</dbReference>
<evidence type="ECO:0000256" key="7">
    <source>
        <dbReference type="ARBA" id="ARBA00023315"/>
    </source>
</evidence>
<proteinExistence type="inferred from homology"/>
<dbReference type="GO" id="GO:0019706">
    <property type="term" value="F:protein-cysteine S-palmitoyltransferase activity"/>
    <property type="evidence" value="ECO:0007669"/>
    <property type="project" value="UniProtKB-EC"/>
</dbReference>
<keyword evidence="6 8" id="KW-0472">Membrane</keyword>
<evidence type="ECO:0000256" key="3">
    <source>
        <dbReference type="ARBA" id="ARBA00022679"/>
    </source>
</evidence>